<name>A0ABX1EWD5_9PROT</name>
<feature type="region of interest" description="Disordered" evidence="1">
    <location>
        <begin position="1"/>
        <end position="50"/>
    </location>
</feature>
<sequence>MSDTRQGGFPDRNPPNPNSPTRSDPTHRVAEDGRAALDEAKAQAGEVSGTVRREAAGAVADVKAEGAEVLDAARKRAEGFAEAQKRAGAEQAEGFAEAVHGAADKLGEQSPVMARYVHEAASAIEGMGRTLRDSSPADLLGRVEDLARRQPAAFFGAAVLAGFGLARFAKSSAEASRRGRQGYAGTGHHTAPMGGGVRPETAAQAPGWAPPANNDSGGAKPTTLAAASLGGAAAWPGGRAPSMPENPGKGGSGNVL</sequence>
<dbReference type="Proteomes" id="UP000765160">
    <property type="component" value="Unassembled WGS sequence"/>
</dbReference>
<accession>A0ABX1EWD5</accession>
<evidence type="ECO:0000313" key="2">
    <source>
        <dbReference type="EMBL" id="NKE44284.1"/>
    </source>
</evidence>
<reference evidence="2 3" key="1">
    <citation type="submission" date="2020-03" db="EMBL/GenBank/DDBJ databases">
        <title>Roseomonas selenitidurans sp. nov. isolated from soil.</title>
        <authorList>
            <person name="Liu H."/>
        </authorList>
    </citation>
    <scope>NUCLEOTIDE SEQUENCE [LARGE SCALE GENOMIC DNA]</scope>
    <source>
        <strain evidence="2 3">JCM 15073</strain>
    </source>
</reference>
<evidence type="ECO:0000313" key="3">
    <source>
        <dbReference type="Proteomes" id="UP000765160"/>
    </source>
</evidence>
<feature type="compositionally biased region" description="Low complexity" evidence="1">
    <location>
        <begin position="225"/>
        <end position="241"/>
    </location>
</feature>
<feature type="compositionally biased region" description="Basic and acidic residues" evidence="1">
    <location>
        <begin position="24"/>
        <end position="41"/>
    </location>
</feature>
<gene>
    <name evidence="2" type="ORF">HB662_05810</name>
</gene>
<dbReference type="RefSeq" id="WP_168048161.1">
    <property type="nucleotide sequence ID" value="NZ_JAATJR010000002.1"/>
</dbReference>
<keyword evidence="3" id="KW-1185">Reference proteome</keyword>
<proteinExistence type="predicted"/>
<comment type="caution">
    <text evidence="2">The sequence shown here is derived from an EMBL/GenBank/DDBJ whole genome shotgun (WGS) entry which is preliminary data.</text>
</comment>
<organism evidence="2 3">
    <name type="scientific">Falsiroseomonas frigidaquae</name>
    <dbReference type="NCBI Taxonomy" id="487318"/>
    <lineage>
        <taxon>Bacteria</taxon>
        <taxon>Pseudomonadati</taxon>
        <taxon>Pseudomonadota</taxon>
        <taxon>Alphaproteobacteria</taxon>
        <taxon>Acetobacterales</taxon>
        <taxon>Roseomonadaceae</taxon>
        <taxon>Falsiroseomonas</taxon>
    </lineage>
</organism>
<feature type="region of interest" description="Disordered" evidence="1">
    <location>
        <begin position="179"/>
        <end position="256"/>
    </location>
</feature>
<evidence type="ECO:0000256" key="1">
    <source>
        <dbReference type="SAM" id="MobiDB-lite"/>
    </source>
</evidence>
<dbReference type="EMBL" id="JAAVTX010000002">
    <property type="protein sequence ID" value="NKE44284.1"/>
    <property type="molecule type" value="Genomic_DNA"/>
</dbReference>
<protein>
    <submittedName>
        <fullName evidence="2">Uncharacterized protein</fullName>
    </submittedName>
</protein>